<evidence type="ECO:0000313" key="3">
    <source>
        <dbReference type="Proteomes" id="UP001597322"/>
    </source>
</evidence>
<feature type="compositionally biased region" description="Basic and acidic residues" evidence="1">
    <location>
        <begin position="26"/>
        <end position="46"/>
    </location>
</feature>
<protein>
    <submittedName>
        <fullName evidence="2">Uncharacterized protein</fullName>
    </submittedName>
</protein>
<dbReference type="EMBL" id="JBHUEQ010000003">
    <property type="protein sequence ID" value="MFD1744406.1"/>
    <property type="molecule type" value="Genomic_DNA"/>
</dbReference>
<evidence type="ECO:0000313" key="2">
    <source>
        <dbReference type="EMBL" id="MFD1744406.1"/>
    </source>
</evidence>
<sequence>MTQVLSVSANTAAFAMEAMKPSRRVSTRDQVQDAKQDTERNEERVRGGSPEETTALIPATPMSLDLALHHGQQPLTDHRAVENAYRENSENE</sequence>
<proteinExistence type="predicted"/>
<comment type="caution">
    <text evidence="2">The sequence shown here is derived from an EMBL/GenBank/DDBJ whole genome shotgun (WGS) entry which is preliminary data.</text>
</comment>
<feature type="region of interest" description="Disordered" evidence="1">
    <location>
        <begin position="18"/>
        <end position="55"/>
    </location>
</feature>
<reference evidence="3" key="1">
    <citation type="journal article" date="2019" name="Int. J. Syst. Evol. Microbiol.">
        <title>The Global Catalogue of Microorganisms (GCM) 10K type strain sequencing project: providing services to taxonomists for standard genome sequencing and annotation.</title>
        <authorList>
            <consortium name="The Broad Institute Genomics Platform"/>
            <consortium name="The Broad Institute Genome Sequencing Center for Infectious Disease"/>
            <person name="Wu L."/>
            <person name="Ma J."/>
        </authorList>
    </citation>
    <scope>NUCLEOTIDE SEQUENCE [LARGE SCALE GENOMIC DNA]</scope>
    <source>
        <strain evidence="3">CG52</strain>
    </source>
</reference>
<dbReference type="RefSeq" id="WP_377396287.1">
    <property type="nucleotide sequence ID" value="NZ_JBHUEQ010000003.1"/>
</dbReference>
<keyword evidence="3" id="KW-1185">Reference proteome</keyword>
<accession>A0ABW4M1L3</accession>
<organism evidence="2 3">
    <name type="scientific">Rhizobium helianthi</name>
    <dbReference type="NCBI Taxonomy" id="1132695"/>
    <lineage>
        <taxon>Bacteria</taxon>
        <taxon>Pseudomonadati</taxon>
        <taxon>Pseudomonadota</taxon>
        <taxon>Alphaproteobacteria</taxon>
        <taxon>Hyphomicrobiales</taxon>
        <taxon>Rhizobiaceae</taxon>
        <taxon>Rhizobium/Agrobacterium group</taxon>
        <taxon>Rhizobium</taxon>
    </lineage>
</organism>
<evidence type="ECO:0000256" key="1">
    <source>
        <dbReference type="SAM" id="MobiDB-lite"/>
    </source>
</evidence>
<gene>
    <name evidence="2" type="ORF">ACFSE1_02930</name>
</gene>
<dbReference type="Proteomes" id="UP001597322">
    <property type="component" value="Unassembled WGS sequence"/>
</dbReference>
<name>A0ABW4M1L3_9HYPH</name>